<dbReference type="InterPro" id="IPR050297">
    <property type="entry name" value="LipidA_mod_glycosyltrf_83"/>
</dbReference>
<proteinExistence type="predicted"/>
<comment type="subcellular location">
    <subcellularLocation>
        <location evidence="1">Cell membrane</location>
        <topology evidence="1">Multi-pass membrane protein</topology>
    </subcellularLocation>
</comment>
<feature type="transmembrane region" description="Helical" evidence="8">
    <location>
        <begin position="17"/>
        <end position="35"/>
    </location>
</feature>
<organism evidence="10 11">
    <name type="scientific">Candidatus Devosia phytovorans</name>
    <dbReference type="NCBI Taxonomy" id="3121372"/>
    <lineage>
        <taxon>Bacteria</taxon>
        <taxon>Pseudomonadati</taxon>
        <taxon>Pseudomonadota</taxon>
        <taxon>Alphaproteobacteria</taxon>
        <taxon>Hyphomicrobiales</taxon>
        <taxon>Devosiaceae</taxon>
        <taxon>Devosia</taxon>
    </lineage>
</organism>
<evidence type="ECO:0000313" key="11">
    <source>
        <dbReference type="Proteomes" id="UP001217476"/>
    </source>
</evidence>
<dbReference type="GO" id="GO:0016763">
    <property type="term" value="F:pentosyltransferase activity"/>
    <property type="evidence" value="ECO:0007669"/>
    <property type="project" value="TreeGrafter"/>
</dbReference>
<accession>A0AAJ5VTL9</accession>
<feature type="transmembrane region" description="Helical" evidence="8">
    <location>
        <begin position="136"/>
        <end position="158"/>
    </location>
</feature>
<evidence type="ECO:0000259" key="9">
    <source>
        <dbReference type="Pfam" id="PF13231"/>
    </source>
</evidence>
<evidence type="ECO:0000256" key="4">
    <source>
        <dbReference type="ARBA" id="ARBA00022679"/>
    </source>
</evidence>
<keyword evidence="3 10" id="KW-0328">Glycosyltransferase</keyword>
<keyword evidence="6 8" id="KW-1133">Transmembrane helix</keyword>
<dbReference type="InterPro" id="IPR038731">
    <property type="entry name" value="RgtA/B/C-like"/>
</dbReference>
<evidence type="ECO:0000313" key="10">
    <source>
        <dbReference type="EMBL" id="WEK03705.1"/>
    </source>
</evidence>
<feature type="transmembrane region" description="Helical" evidence="8">
    <location>
        <begin position="361"/>
        <end position="381"/>
    </location>
</feature>
<evidence type="ECO:0000256" key="8">
    <source>
        <dbReference type="SAM" id="Phobius"/>
    </source>
</evidence>
<keyword evidence="4 10" id="KW-0808">Transferase</keyword>
<evidence type="ECO:0000256" key="2">
    <source>
        <dbReference type="ARBA" id="ARBA00022475"/>
    </source>
</evidence>
<dbReference type="EMBL" id="CP119312">
    <property type="protein sequence ID" value="WEK03705.1"/>
    <property type="molecule type" value="Genomic_DNA"/>
</dbReference>
<dbReference type="Proteomes" id="UP001217476">
    <property type="component" value="Chromosome"/>
</dbReference>
<dbReference type="PANTHER" id="PTHR33908:SF11">
    <property type="entry name" value="MEMBRANE PROTEIN"/>
    <property type="match status" value="1"/>
</dbReference>
<keyword evidence="5 8" id="KW-0812">Transmembrane</keyword>
<evidence type="ECO:0000256" key="6">
    <source>
        <dbReference type="ARBA" id="ARBA00022989"/>
    </source>
</evidence>
<dbReference type="GO" id="GO:0009103">
    <property type="term" value="P:lipopolysaccharide biosynthetic process"/>
    <property type="evidence" value="ECO:0007669"/>
    <property type="project" value="UniProtKB-ARBA"/>
</dbReference>
<sequence length="417" mass="46039">MDSVRNSVDGLIEHRHAALWIIVVAMAIRIAWVLVFPVEPVSDSGAYQILARNIVDYGNYGFTPHDPSAYWAVGTSAIVAVTYLIFGESDLGVVLSNLLASLIALVLIYQLGLRYFGRTAALFALGLTAFWPNLILFNSILSSELYFIALCAAGLLFWERRKEGWLNLLACGLIWGAACYVRPVIILLPFALVLSAWGSWRELIRAAGSAVIVVVLIVLTVSPWTYRNYQAFGEPVMVSTNFGPNFWMGNNPETTGRYQKLPTWTHGMGEIERSDRLEEVAVSYIKDEPIQFVVRTLYKVGLLHAYETIGVAWNENAIGQMLGETGKMGVKLLSTGYWYGLLVLSFIAIGALILSRRLSGLFHPCVLGWGYFTAVHAVIVVEDRYHMSAVPFIALLAGHASSLLVGQVMATRSKVKV</sequence>
<dbReference type="Pfam" id="PF13231">
    <property type="entry name" value="PMT_2"/>
    <property type="match status" value="1"/>
</dbReference>
<evidence type="ECO:0000256" key="7">
    <source>
        <dbReference type="ARBA" id="ARBA00023136"/>
    </source>
</evidence>
<feature type="domain" description="Glycosyltransferase RgtA/B/C/D-like" evidence="9">
    <location>
        <begin position="76"/>
        <end position="225"/>
    </location>
</feature>
<feature type="transmembrane region" description="Helical" evidence="8">
    <location>
        <begin position="68"/>
        <end position="86"/>
    </location>
</feature>
<dbReference type="GO" id="GO:0005886">
    <property type="term" value="C:plasma membrane"/>
    <property type="evidence" value="ECO:0007669"/>
    <property type="project" value="UniProtKB-SubCell"/>
</dbReference>
<evidence type="ECO:0000256" key="1">
    <source>
        <dbReference type="ARBA" id="ARBA00004651"/>
    </source>
</evidence>
<evidence type="ECO:0000256" key="5">
    <source>
        <dbReference type="ARBA" id="ARBA00022692"/>
    </source>
</evidence>
<dbReference type="PANTHER" id="PTHR33908">
    <property type="entry name" value="MANNOSYLTRANSFERASE YKCB-RELATED"/>
    <property type="match status" value="1"/>
</dbReference>
<evidence type="ECO:0000256" key="3">
    <source>
        <dbReference type="ARBA" id="ARBA00022676"/>
    </source>
</evidence>
<reference evidence="10" key="1">
    <citation type="submission" date="2023-03" db="EMBL/GenBank/DDBJ databases">
        <title>Andean soil-derived lignocellulolytic bacterial consortium as a source of novel taxa and putative plastic-active enzymes.</title>
        <authorList>
            <person name="Diaz-Garcia L."/>
            <person name="Chuvochina M."/>
            <person name="Feuerriegel G."/>
            <person name="Bunk B."/>
            <person name="Sproer C."/>
            <person name="Streit W.R."/>
            <person name="Rodriguez L.M."/>
            <person name="Overmann J."/>
            <person name="Jimenez D.J."/>
        </authorList>
    </citation>
    <scope>NUCLEOTIDE SEQUENCE</scope>
    <source>
        <strain evidence="10">MAG 4196</strain>
    </source>
</reference>
<gene>
    <name evidence="10" type="ORF">P0Y65_16130</name>
</gene>
<keyword evidence="2" id="KW-1003">Cell membrane</keyword>
<dbReference type="AlphaFoldDB" id="A0AAJ5VTL9"/>
<name>A0AAJ5VTL9_9HYPH</name>
<feature type="transmembrane region" description="Helical" evidence="8">
    <location>
        <begin position="165"/>
        <end position="197"/>
    </location>
</feature>
<feature type="transmembrane region" description="Helical" evidence="8">
    <location>
        <begin position="98"/>
        <end position="116"/>
    </location>
</feature>
<keyword evidence="7 8" id="KW-0472">Membrane</keyword>
<protein>
    <submittedName>
        <fullName evidence="10">Glycosyltransferase family 39 protein</fullName>
        <ecNumber evidence="10">2.4.-.-</ecNumber>
    </submittedName>
</protein>
<feature type="transmembrane region" description="Helical" evidence="8">
    <location>
        <begin position="337"/>
        <end position="355"/>
    </location>
</feature>
<dbReference type="EC" id="2.4.-.-" evidence="10"/>
<feature type="transmembrane region" description="Helical" evidence="8">
    <location>
        <begin position="203"/>
        <end position="221"/>
    </location>
</feature>
<feature type="transmembrane region" description="Helical" evidence="8">
    <location>
        <begin position="388"/>
        <end position="410"/>
    </location>
</feature>